<reference evidence="1 2" key="1">
    <citation type="submission" date="2020-08" db="EMBL/GenBank/DDBJ databases">
        <title>Sequencing the genomes of 1000 actinobacteria strains.</title>
        <authorList>
            <person name="Klenk H.-P."/>
        </authorList>
    </citation>
    <scope>NUCLEOTIDE SEQUENCE [LARGE SCALE GENOMIC DNA]</scope>
    <source>
        <strain evidence="1 2">DSM 22242</strain>
    </source>
</reference>
<proteinExistence type="predicted"/>
<dbReference type="GeneID" id="93356927"/>
<name>A0A7W5D2N4_9ACTN</name>
<accession>A0A7W5D2N4</accession>
<dbReference type="AlphaFoldDB" id="A0A7W5D2N4"/>
<protein>
    <submittedName>
        <fullName evidence="1">Uncharacterized protein</fullName>
    </submittedName>
</protein>
<evidence type="ECO:0000313" key="2">
    <source>
        <dbReference type="Proteomes" id="UP000530850"/>
    </source>
</evidence>
<dbReference type="Proteomes" id="UP000530850">
    <property type="component" value="Unassembled WGS sequence"/>
</dbReference>
<dbReference type="RefSeq" id="WP_123185624.1">
    <property type="nucleotide sequence ID" value="NZ_CAOKAH010000012.1"/>
</dbReference>
<evidence type="ECO:0000313" key="1">
    <source>
        <dbReference type="EMBL" id="MBB3171803.1"/>
    </source>
</evidence>
<organism evidence="1 2">
    <name type="scientific">Parvibacter caecicola</name>
    <dbReference type="NCBI Taxonomy" id="747645"/>
    <lineage>
        <taxon>Bacteria</taxon>
        <taxon>Bacillati</taxon>
        <taxon>Actinomycetota</taxon>
        <taxon>Coriobacteriia</taxon>
        <taxon>Coriobacteriales</taxon>
        <taxon>Coriobacteriaceae</taxon>
        <taxon>Parvibacter</taxon>
    </lineage>
</organism>
<gene>
    <name evidence="1" type="ORF">FHR31_001629</name>
</gene>
<dbReference type="EMBL" id="JACHYA010000005">
    <property type="protein sequence ID" value="MBB3171803.1"/>
    <property type="molecule type" value="Genomic_DNA"/>
</dbReference>
<sequence>MVTGEIYGRPVDMQGGPLALVNYRGEFGTDLMADAIGAFGDGTPDIAVLLQIAWAMAKTADDAVSPFPKWIREFDSREFTLGDTAGAVGVIDSAISAELFRGRPSRRIRRRLGRCLDSLAKRLGRRADGLLHR</sequence>
<comment type="caution">
    <text evidence="1">The sequence shown here is derived from an EMBL/GenBank/DDBJ whole genome shotgun (WGS) entry which is preliminary data.</text>
</comment>